<dbReference type="GO" id="GO:0005829">
    <property type="term" value="C:cytosol"/>
    <property type="evidence" value="ECO:0007669"/>
    <property type="project" value="TreeGrafter"/>
</dbReference>
<dbReference type="PROSITE" id="PS51198">
    <property type="entry name" value="UVRD_HELICASE_ATP_BIND"/>
    <property type="match status" value="1"/>
</dbReference>
<dbReference type="RefSeq" id="WP_084090747.1">
    <property type="nucleotide sequence ID" value="NZ_FWXD01000011.1"/>
</dbReference>
<dbReference type="EC" id="5.6.2.4" evidence="12"/>
<evidence type="ECO:0000256" key="7">
    <source>
        <dbReference type="ARBA" id="ARBA00022840"/>
    </source>
</evidence>
<dbReference type="InterPro" id="IPR011335">
    <property type="entry name" value="Restrct_endonuc-II-like"/>
</dbReference>
<dbReference type="GO" id="GO:0004527">
    <property type="term" value="F:exonuclease activity"/>
    <property type="evidence" value="ECO:0007669"/>
    <property type="project" value="UniProtKB-KW"/>
</dbReference>
<feature type="binding site" evidence="15">
    <location>
        <begin position="26"/>
        <end position="33"/>
    </location>
    <ligand>
        <name>ATP</name>
        <dbReference type="ChEBI" id="CHEBI:30616"/>
    </ligand>
</feature>
<evidence type="ECO:0000259" key="17">
    <source>
        <dbReference type="PROSITE" id="PS51217"/>
    </source>
</evidence>
<keyword evidence="2 15" id="KW-0547">Nucleotide-binding</keyword>
<dbReference type="GO" id="GO:0005524">
    <property type="term" value="F:ATP binding"/>
    <property type="evidence" value="ECO:0007669"/>
    <property type="project" value="UniProtKB-UniRule"/>
</dbReference>
<evidence type="ECO:0000313" key="19">
    <source>
        <dbReference type="Proteomes" id="UP000192761"/>
    </source>
</evidence>
<dbReference type="PANTHER" id="PTHR11070">
    <property type="entry name" value="UVRD / RECB / PCRA DNA HELICASE FAMILY MEMBER"/>
    <property type="match status" value="1"/>
</dbReference>
<keyword evidence="7 15" id="KW-0067">ATP-binding</keyword>
<dbReference type="PANTHER" id="PTHR11070:SF2">
    <property type="entry name" value="ATP-DEPENDENT DNA HELICASE SRS2"/>
    <property type="match status" value="1"/>
</dbReference>
<keyword evidence="3" id="KW-0227">DNA damage</keyword>
<evidence type="ECO:0000256" key="6">
    <source>
        <dbReference type="ARBA" id="ARBA00022839"/>
    </source>
</evidence>
<dbReference type="InterPro" id="IPR038726">
    <property type="entry name" value="PDDEXK_AddAB-type"/>
</dbReference>
<dbReference type="Gene3D" id="3.40.50.300">
    <property type="entry name" value="P-loop containing nucleotide triphosphate hydrolases"/>
    <property type="match status" value="4"/>
</dbReference>
<keyword evidence="6" id="KW-0269">Exonuclease</keyword>
<dbReference type="GO" id="GO:0003677">
    <property type="term" value="F:DNA binding"/>
    <property type="evidence" value="ECO:0007669"/>
    <property type="project" value="UniProtKB-KW"/>
</dbReference>
<sequence length="1109" mass="120454">MSGKQPQDWQQRLQAVDAAASYLVQAPAGSGKTELLTDRILALLPTVERPEEVVAITFTRKAAAEMHARVMHKLAAARGPAPDAEHARRSWQLARAVLEHDARQGWHLLDHPGRLTIQTIDSFCAGLVRRMPYLSQLGGMPATVDDARPHYQAAARATLALADHALLGEPIRTLVHHLDVDLAATEALLADMLASRDQWLPLLGSMASAFDAEGLQHDRELLEHNLQAVVIEELQALSDAMPFGWYHELAPLARQSAELLEPEKPGVLTALAGWGDVPLSCTPQALPQWQALQTLLLTGGKLRSPRGLNKNLGFPPGCAHKEAMALWLDQQGVDPLAEWITRLAAVHTLPQPQFDDAQWRTLAALLATLKLAAAQLLVRFAEQGEVDFTEIASRALDALGQSDAPSELLLRLDARIRHLLIDEFQDTSQPQIDLLGKLTAGWQPGDGRTLFLVGDPMQSIYRFRKADVGLFLAVRDHGVGEIAPGFLALTDNFRSQAGIVDWVNQTFVRLFPAHDDADSSAIAYARSAAFNAALAGDAVSFHPVWRRDDGSAAMDEAQQVLALVQQALEADDKGTVAILVRAKNHAYRIARRLAQAGIAHRAVDLVPLAQRPVVADLVQLTRALAHPGDRLAWLCVLRAPWCGLTLHSLTVLCGHDHASAVPSLLQHAPRLDELLPGQRARLDAVLPILLDERNASGTLPFAAWVEQVWRRLQGPAIYAAARDAVDAERFFQLLDTLAPYGALDPAELETALAKLYATPDPAANRVEIMTMHKSKGLQFDTVILPGLHRKAPPDHPPLLRLEVTQGRLLLGPIKPLAERDADPVSRYLGERNKRRAAYELDRLLYVAATRAKRRLHLVGELAISSKNGEVKAPQSSSLLARLYPVLGPQTPPAELHGAVAHAGPAAPPAFTFVPQAHLPPQAELTSAEPAFGRFELVGASVEAITGTVLHAWLERIGIDGLAAWPASQLAAAQAQMQRQLQRAGLAQHEAGTAAQVVHDALLATMNDERGRWLLGQPARREWRLVDAAGKVAVIDLALQTDAGWLVVDFKTARPHDDETGDAFAARMQKQHAGQLASYAALLAQLTGQPVATALYLPRAGMWLQAGFSA</sequence>
<comment type="catalytic activity">
    <reaction evidence="14">
        <text>ATP + H2O = ADP + phosphate + H(+)</text>
        <dbReference type="Rhea" id="RHEA:13065"/>
        <dbReference type="ChEBI" id="CHEBI:15377"/>
        <dbReference type="ChEBI" id="CHEBI:15378"/>
        <dbReference type="ChEBI" id="CHEBI:30616"/>
        <dbReference type="ChEBI" id="CHEBI:43474"/>
        <dbReference type="ChEBI" id="CHEBI:456216"/>
        <dbReference type="EC" id="5.6.2.4"/>
    </reaction>
</comment>
<dbReference type="Pfam" id="PF13361">
    <property type="entry name" value="UvrD_C"/>
    <property type="match status" value="2"/>
</dbReference>
<dbReference type="GO" id="GO:0000725">
    <property type="term" value="P:recombinational repair"/>
    <property type="evidence" value="ECO:0007669"/>
    <property type="project" value="TreeGrafter"/>
</dbReference>
<proteinExistence type="predicted"/>
<keyword evidence="1" id="KW-0540">Nuclease</keyword>
<keyword evidence="9" id="KW-0234">DNA repair</keyword>
<dbReference type="InterPro" id="IPR027417">
    <property type="entry name" value="P-loop_NTPase"/>
</dbReference>
<dbReference type="GO" id="GO:0043138">
    <property type="term" value="F:3'-5' DNA helicase activity"/>
    <property type="evidence" value="ECO:0007669"/>
    <property type="project" value="UniProtKB-EC"/>
</dbReference>
<organism evidence="18 19">
    <name type="scientific">Andreprevotia lacus DSM 23236</name>
    <dbReference type="NCBI Taxonomy" id="1121001"/>
    <lineage>
        <taxon>Bacteria</taxon>
        <taxon>Pseudomonadati</taxon>
        <taxon>Pseudomonadota</taxon>
        <taxon>Betaproteobacteria</taxon>
        <taxon>Neisseriales</taxon>
        <taxon>Chitinibacteraceae</taxon>
        <taxon>Andreprevotia</taxon>
    </lineage>
</organism>
<evidence type="ECO:0000313" key="18">
    <source>
        <dbReference type="EMBL" id="SMC25259.1"/>
    </source>
</evidence>
<evidence type="ECO:0000256" key="5">
    <source>
        <dbReference type="ARBA" id="ARBA00022806"/>
    </source>
</evidence>
<dbReference type="Gene3D" id="3.90.320.10">
    <property type="match status" value="1"/>
</dbReference>
<feature type="domain" description="UvrD-like helicase C-terminal" evidence="17">
    <location>
        <begin position="512"/>
        <end position="776"/>
    </location>
</feature>
<accession>A0A1W1XMN8</accession>
<dbReference type="EMBL" id="FWXD01000011">
    <property type="protein sequence ID" value="SMC25259.1"/>
    <property type="molecule type" value="Genomic_DNA"/>
</dbReference>
<feature type="domain" description="UvrD-like helicase ATP-binding" evidence="16">
    <location>
        <begin position="5"/>
        <end position="496"/>
    </location>
</feature>
<dbReference type="SUPFAM" id="SSF52540">
    <property type="entry name" value="P-loop containing nucleoside triphosphate hydrolases"/>
    <property type="match status" value="1"/>
</dbReference>
<evidence type="ECO:0000256" key="12">
    <source>
        <dbReference type="ARBA" id="ARBA00034808"/>
    </source>
</evidence>
<evidence type="ECO:0000256" key="14">
    <source>
        <dbReference type="ARBA" id="ARBA00048988"/>
    </source>
</evidence>
<dbReference type="AlphaFoldDB" id="A0A1W1XMN8"/>
<evidence type="ECO:0000256" key="8">
    <source>
        <dbReference type="ARBA" id="ARBA00023125"/>
    </source>
</evidence>
<evidence type="ECO:0000256" key="1">
    <source>
        <dbReference type="ARBA" id="ARBA00022722"/>
    </source>
</evidence>
<dbReference type="InterPro" id="IPR011604">
    <property type="entry name" value="PDDEXK-like_dom_sf"/>
</dbReference>
<keyword evidence="10" id="KW-0413">Isomerase</keyword>
<dbReference type="STRING" id="1121001.SAMN02745857_02093"/>
<evidence type="ECO:0000259" key="16">
    <source>
        <dbReference type="PROSITE" id="PS51198"/>
    </source>
</evidence>
<dbReference type="Pfam" id="PF12705">
    <property type="entry name" value="PDDEXK_1"/>
    <property type="match status" value="1"/>
</dbReference>
<reference evidence="18 19" key="1">
    <citation type="submission" date="2017-04" db="EMBL/GenBank/DDBJ databases">
        <authorList>
            <person name="Afonso C.L."/>
            <person name="Miller P.J."/>
            <person name="Scott M.A."/>
            <person name="Spackman E."/>
            <person name="Goraichik I."/>
            <person name="Dimitrov K.M."/>
            <person name="Suarez D.L."/>
            <person name="Swayne D.E."/>
        </authorList>
    </citation>
    <scope>NUCLEOTIDE SEQUENCE [LARGE SCALE GENOMIC DNA]</scope>
    <source>
        <strain evidence="18 19">DSM 23236</strain>
    </source>
</reference>
<evidence type="ECO:0000256" key="9">
    <source>
        <dbReference type="ARBA" id="ARBA00023204"/>
    </source>
</evidence>
<evidence type="ECO:0000256" key="10">
    <source>
        <dbReference type="ARBA" id="ARBA00023235"/>
    </source>
</evidence>
<dbReference type="GO" id="GO:0033202">
    <property type="term" value="C:DNA helicase complex"/>
    <property type="evidence" value="ECO:0007669"/>
    <property type="project" value="TreeGrafter"/>
</dbReference>
<dbReference type="InterPro" id="IPR000212">
    <property type="entry name" value="DNA_helicase_UvrD/REP"/>
</dbReference>
<evidence type="ECO:0000256" key="3">
    <source>
        <dbReference type="ARBA" id="ARBA00022763"/>
    </source>
</evidence>
<keyword evidence="19" id="KW-1185">Reference proteome</keyword>
<name>A0A1W1XMN8_9NEIS</name>
<evidence type="ECO:0000256" key="4">
    <source>
        <dbReference type="ARBA" id="ARBA00022801"/>
    </source>
</evidence>
<evidence type="ECO:0000256" key="11">
    <source>
        <dbReference type="ARBA" id="ARBA00034617"/>
    </source>
</evidence>
<dbReference type="InterPro" id="IPR014017">
    <property type="entry name" value="DNA_helicase_UvrD-like_C"/>
</dbReference>
<dbReference type="Proteomes" id="UP000192761">
    <property type="component" value="Unassembled WGS sequence"/>
</dbReference>
<dbReference type="PROSITE" id="PS51217">
    <property type="entry name" value="UVRD_HELICASE_CTER"/>
    <property type="match status" value="1"/>
</dbReference>
<evidence type="ECO:0000256" key="13">
    <source>
        <dbReference type="ARBA" id="ARBA00034923"/>
    </source>
</evidence>
<dbReference type="SUPFAM" id="SSF52980">
    <property type="entry name" value="Restriction endonuclease-like"/>
    <property type="match status" value="1"/>
</dbReference>
<keyword evidence="8" id="KW-0238">DNA-binding</keyword>
<keyword evidence="4 15" id="KW-0378">Hydrolase</keyword>
<evidence type="ECO:0000256" key="15">
    <source>
        <dbReference type="PROSITE-ProRule" id="PRU00560"/>
    </source>
</evidence>
<gene>
    <name evidence="18" type="ORF">SAMN02745857_02093</name>
</gene>
<evidence type="ECO:0000256" key="2">
    <source>
        <dbReference type="ARBA" id="ARBA00022741"/>
    </source>
</evidence>
<protein>
    <recommendedName>
        <fullName evidence="12">DNA 3'-5' helicase</fullName>
        <ecNumber evidence="12">5.6.2.4</ecNumber>
    </recommendedName>
    <alternativeName>
        <fullName evidence="13">DNA 3'-5' helicase II</fullName>
    </alternativeName>
</protein>
<dbReference type="Pfam" id="PF00580">
    <property type="entry name" value="UvrD-helicase"/>
    <property type="match status" value="1"/>
</dbReference>
<keyword evidence="5 15" id="KW-0347">Helicase</keyword>
<dbReference type="InterPro" id="IPR014016">
    <property type="entry name" value="UvrD-like_ATP-bd"/>
</dbReference>
<comment type="catalytic activity">
    <reaction evidence="11">
        <text>Couples ATP hydrolysis with the unwinding of duplex DNA by translocating in the 3'-5' direction.</text>
        <dbReference type="EC" id="5.6.2.4"/>
    </reaction>
</comment>
<dbReference type="OrthoDB" id="5905204at2"/>